<dbReference type="InterPro" id="IPR000835">
    <property type="entry name" value="HTH_MarR-typ"/>
</dbReference>
<sequence>MSEQLHLDNQLCFRLYKLNKNLTKLYAPLLKELGLTYPQYLVMLVMWQQNTPILVKDIGNHLDLDSGTLSPLLKRMEKLEIIKRTRSNEDERAVFIELTAHGKHLKNKAKLIPAKLFTLTELSKTELLNLKSSLDELLDNTTKHLS</sequence>
<dbReference type="Pfam" id="PF22381">
    <property type="entry name" value="Staph_reg_Sar_Rot"/>
    <property type="match status" value="1"/>
</dbReference>
<keyword evidence="2" id="KW-0963">Cytoplasm</keyword>
<keyword evidence="5" id="KW-0804">Transcription</keyword>
<feature type="domain" description="HTH marR-type" evidence="6">
    <location>
        <begin position="8"/>
        <end position="139"/>
    </location>
</feature>
<dbReference type="InterPro" id="IPR036388">
    <property type="entry name" value="WH-like_DNA-bd_sf"/>
</dbReference>
<protein>
    <submittedName>
        <fullName evidence="7">MarR family transcriptional regulator</fullName>
    </submittedName>
</protein>
<dbReference type="PANTHER" id="PTHR33164">
    <property type="entry name" value="TRANSCRIPTIONAL REGULATOR, MARR FAMILY"/>
    <property type="match status" value="1"/>
</dbReference>
<evidence type="ECO:0000256" key="2">
    <source>
        <dbReference type="ARBA" id="ARBA00022490"/>
    </source>
</evidence>
<dbReference type="SUPFAM" id="SSF46785">
    <property type="entry name" value="Winged helix' DNA-binding domain"/>
    <property type="match status" value="1"/>
</dbReference>
<gene>
    <name evidence="7" type="ORF">GCM10011501_10540</name>
</gene>
<dbReference type="Gene3D" id="1.10.10.10">
    <property type="entry name" value="Winged helix-like DNA-binding domain superfamily/Winged helix DNA-binding domain"/>
    <property type="match status" value="1"/>
</dbReference>
<evidence type="ECO:0000256" key="3">
    <source>
        <dbReference type="ARBA" id="ARBA00023015"/>
    </source>
</evidence>
<evidence type="ECO:0000256" key="4">
    <source>
        <dbReference type="ARBA" id="ARBA00023125"/>
    </source>
</evidence>
<organism evidence="7 8">
    <name type="scientific">Thalassotalea profundi</name>
    <dbReference type="NCBI Taxonomy" id="2036687"/>
    <lineage>
        <taxon>Bacteria</taxon>
        <taxon>Pseudomonadati</taxon>
        <taxon>Pseudomonadota</taxon>
        <taxon>Gammaproteobacteria</taxon>
        <taxon>Alteromonadales</taxon>
        <taxon>Colwelliaceae</taxon>
        <taxon>Thalassotalea</taxon>
    </lineage>
</organism>
<evidence type="ECO:0000259" key="6">
    <source>
        <dbReference type="PROSITE" id="PS50995"/>
    </source>
</evidence>
<evidence type="ECO:0000256" key="5">
    <source>
        <dbReference type="ARBA" id="ARBA00023163"/>
    </source>
</evidence>
<accession>A0ABQ3IIL6</accession>
<dbReference type="InterPro" id="IPR055166">
    <property type="entry name" value="Transc_reg_Sar_Rot_HTH"/>
</dbReference>
<evidence type="ECO:0000313" key="7">
    <source>
        <dbReference type="EMBL" id="GHE83795.1"/>
    </source>
</evidence>
<keyword evidence="8" id="KW-1185">Reference proteome</keyword>
<dbReference type="Proteomes" id="UP000626370">
    <property type="component" value="Unassembled WGS sequence"/>
</dbReference>
<keyword evidence="4" id="KW-0238">DNA-binding</keyword>
<keyword evidence="3" id="KW-0805">Transcription regulation</keyword>
<dbReference type="InterPro" id="IPR036390">
    <property type="entry name" value="WH_DNA-bd_sf"/>
</dbReference>
<name>A0ABQ3IIL6_9GAMM</name>
<comment type="caution">
    <text evidence="7">The sequence shown here is derived from an EMBL/GenBank/DDBJ whole genome shotgun (WGS) entry which is preliminary data.</text>
</comment>
<dbReference type="SMART" id="SM00347">
    <property type="entry name" value="HTH_MARR"/>
    <property type="match status" value="1"/>
</dbReference>
<dbReference type="PANTHER" id="PTHR33164:SF5">
    <property type="entry name" value="ORGANIC HYDROPEROXIDE RESISTANCE TRANSCRIPTIONAL REGULATOR"/>
    <property type="match status" value="1"/>
</dbReference>
<dbReference type="RefSeq" id="WP_189377073.1">
    <property type="nucleotide sequence ID" value="NZ_BNAH01000003.1"/>
</dbReference>
<dbReference type="PROSITE" id="PS50995">
    <property type="entry name" value="HTH_MARR_2"/>
    <property type="match status" value="1"/>
</dbReference>
<dbReference type="EMBL" id="BNAH01000003">
    <property type="protein sequence ID" value="GHE83795.1"/>
    <property type="molecule type" value="Genomic_DNA"/>
</dbReference>
<comment type="subcellular location">
    <subcellularLocation>
        <location evidence="1">Cytoplasm</location>
    </subcellularLocation>
</comment>
<reference evidence="8" key="1">
    <citation type="journal article" date="2019" name="Int. J. Syst. Evol. Microbiol.">
        <title>The Global Catalogue of Microorganisms (GCM) 10K type strain sequencing project: providing services to taxonomists for standard genome sequencing and annotation.</title>
        <authorList>
            <consortium name="The Broad Institute Genomics Platform"/>
            <consortium name="The Broad Institute Genome Sequencing Center for Infectious Disease"/>
            <person name="Wu L."/>
            <person name="Ma J."/>
        </authorList>
    </citation>
    <scope>NUCLEOTIDE SEQUENCE [LARGE SCALE GENOMIC DNA]</scope>
    <source>
        <strain evidence="8">CGMCC 1.15922</strain>
    </source>
</reference>
<dbReference type="InterPro" id="IPR039422">
    <property type="entry name" value="MarR/SlyA-like"/>
</dbReference>
<evidence type="ECO:0000313" key="8">
    <source>
        <dbReference type="Proteomes" id="UP000626370"/>
    </source>
</evidence>
<proteinExistence type="predicted"/>
<evidence type="ECO:0000256" key="1">
    <source>
        <dbReference type="ARBA" id="ARBA00004496"/>
    </source>
</evidence>